<organism evidence="8 10">
    <name type="scientific">Treponema socranskii subsp. socranskii VPI DR56BR1116 = ATCC 35536</name>
    <dbReference type="NCBI Taxonomy" id="1125725"/>
    <lineage>
        <taxon>Bacteria</taxon>
        <taxon>Pseudomonadati</taxon>
        <taxon>Spirochaetota</taxon>
        <taxon>Spirochaetia</taxon>
        <taxon>Spirochaetales</taxon>
        <taxon>Treponemataceae</taxon>
        <taxon>Treponema</taxon>
    </lineage>
</organism>
<evidence type="ECO:0000256" key="1">
    <source>
        <dbReference type="ARBA" id="ARBA00004651"/>
    </source>
</evidence>
<comment type="caution">
    <text evidence="8">The sequence shown here is derived from an EMBL/GenBank/DDBJ whole genome shotgun (WGS) entry which is preliminary data.</text>
</comment>
<evidence type="ECO:0000313" key="9">
    <source>
        <dbReference type="EMBL" id="ERJ98580.1"/>
    </source>
</evidence>
<feature type="transmembrane region" description="Helical" evidence="6">
    <location>
        <begin position="109"/>
        <end position="126"/>
    </location>
</feature>
<dbReference type="AlphaFoldDB" id="U2L2N0"/>
<dbReference type="EMBL" id="AVQI01000080">
    <property type="protein sequence ID" value="ERJ98580.1"/>
    <property type="molecule type" value="Genomic_DNA"/>
</dbReference>
<feature type="transmembrane region" description="Helical" evidence="6">
    <location>
        <begin position="347"/>
        <end position="372"/>
    </location>
</feature>
<feature type="transmembrane region" description="Helical" evidence="6">
    <location>
        <begin position="192"/>
        <end position="222"/>
    </location>
</feature>
<feature type="transmembrane region" description="Helical" evidence="6">
    <location>
        <begin position="69"/>
        <end position="89"/>
    </location>
</feature>
<feature type="domain" description="Na+/H+ antiporter NhaC-like C-terminal" evidence="7">
    <location>
        <begin position="160"/>
        <end position="462"/>
    </location>
</feature>
<evidence type="ECO:0000256" key="3">
    <source>
        <dbReference type="ARBA" id="ARBA00022692"/>
    </source>
</evidence>
<keyword evidence="2" id="KW-1003">Cell membrane</keyword>
<dbReference type="PANTHER" id="PTHR43478">
    <property type="entry name" value="NA+/H+ ANTIPORTER-RELATED"/>
    <property type="match status" value="1"/>
</dbReference>
<evidence type="ECO:0000256" key="6">
    <source>
        <dbReference type="SAM" id="Phobius"/>
    </source>
</evidence>
<keyword evidence="3 6" id="KW-0812">Transmembrane</keyword>
<evidence type="ECO:0000256" key="2">
    <source>
        <dbReference type="ARBA" id="ARBA00022475"/>
    </source>
</evidence>
<feature type="transmembrane region" description="Helical" evidence="6">
    <location>
        <begin position="12"/>
        <end position="28"/>
    </location>
</feature>
<feature type="transmembrane region" description="Helical" evidence="6">
    <location>
        <begin position="313"/>
        <end position="335"/>
    </location>
</feature>
<feature type="transmembrane region" description="Helical" evidence="6">
    <location>
        <begin position="443"/>
        <end position="464"/>
    </location>
</feature>
<reference evidence="10 11" key="1">
    <citation type="submission" date="2013-08" db="EMBL/GenBank/DDBJ databases">
        <authorList>
            <person name="Durkin A.S."/>
            <person name="Haft D.R."/>
            <person name="McCorrison J."/>
            <person name="Torralba M."/>
            <person name="Gillis M."/>
            <person name="Haft D.H."/>
            <person name="Methe B."/>
            <person name="Sutton G."/>
            <person name="Nelson K.E."/>
        </authorList>
    </citation>
    <scope>NUCLEOTIDE SEQUENCE [LARGE SCALE GENOMIC DNA]</scope>
    <source>
        <strain evidence="9 11">ATCC 35536</strain>
        <strain evidence="8 10">VPI DR56BR1116</strain>
    </source>
</reference>
<dbReference type="PANTHER" id="PTHR43478:SF1">
    <property type="entry name" value="NA+_H+ ANTIPORTER NHAC-LIKE C-TERMINAL DOMAIN-CONTAINING PROTEIN"/>
    <property type="match status" value="1"/>
</dbReference>
<comment type="subcellular location">
    <subcellularLocation>
        <location evidence="1">Cell membrane</location>
        <topology evidence="1">Multi-pass membrane protein</topology>
    </subcellularLocation>
</comment>
<proteinExistence type="predicted"/>
<name>U2L2N0_TRESO</name>
<feature type="transmembrane region" description="Helical" evidence="6">
    <location>
        <begin position="268"/>
        <end position="301"/>
    </location>
</feature>
<evidence type="ECO:0000313" key="11">
    <source>
        <dbReference type="Proteomes" id="UP000016646"/>
    </source>
</evidence>
<evidence type="ECO:0000259" key="7">
    <source>
        <dbReference type="Pfam" id="PF03553"/>
    </source>
</evidence>
<dbReference type="EMBL" id="AUZJ01000066">
    <property type="protein sequence ID" value="ERF59593.1"/>
    <property type="molecule type" value="Genomic_DNA"/>
</dbReference>
<evidence type="ECO:0000256" key="4">
    <source>
        <dbReference type="ARBA" id="ARBA00022989"/>
    </source>
</evidence>
<accession>U2L2N0</accession>
<dbReference type="STRING" id="1125725.HMPREF1325_1744"/>
<dbReference type="GO" id="GO:0005886">
    <property type="term" value="C:plasma membrane"/>
    <property type="evidence" value="ECO:0007669"/>
    <property type="project" value="UniProtKB-SubCell"/>
</dbReference>
<keyword evidence="11" id="KW-1185">Reference proteome</keyword>
<dbReference type="Proteomes" id="UP000016646">
    <property type="component" value="Unassembled WGS sequence"/>
</dbReference>
<feature type="transmembrane region" description="Helical" evidence="6">
    <location>
        <begin position="147"/>
        <end position="172"/>
    </location>
</feature>
<evidence type="ECO:0000313" key="8">
    <source>
        <dbReference type="EMBL" id="ERF59593.1"/>
    </source>
</evidence>
<dbReference type="eggNOG" id="COG1757">
    <property type="taxonomic scope" value="Bacteria"/>
</dbReference>
<protein>
    <submittedName>
        <fullName evidence="8">Na+/H+ antiporter family protein</fullName>
    </submittedName>
</protein>
<keyword evidence="5 6" id="KW-0472">Membrane</keyword>
<dbReference type="Pfam" id="PF03553">
    <property type="entry name" value="Na_H_antiporter"/>
    <property type="match status" value="1"/>
</dbReference>
<dbReference type="InterPro" id="IPR018461">
    <property type="entry name" value="Na/H_Antiport_NhaC-like_C"/>
</dbReference>
<feature type="transmembrane region" description="Helical" evidence="6">
    <location>
        <begin position="378"/>
        <end position="398"/>
    </location>
</feature>
<keyword evidence="4 6" id="KW-1133">Transmembrane helix</keyword>
<gene>
    <name evidence="9" type="ORF">HMPREF0860_0334</name>
    <name evidence="8" type="ORF">HMPREF1325_1744</name>
</gene>
<sequence>MRRQFMETMQLGFISLIPTIVMFVFVFWTKRMLLSFTIATLVGSVLIGGFTFPTVWLDKLQTAWAAGTCGYLVVMLSLFGILIKLLDVSGYSLEFANWMGKYANTRRKAMLITFAMGWLIFVDDYLNNMAVSTAMKNICDKHKIPRTLFGFLVNCTAAPVCVLIPVSTWAAFYSGLFEEMNVRVNGTGLGAYIAGMPFLFYPVILLLICFLIIIGVFPLLGITKKDNELAMQTGIVCSKEESLDGKELHADSANSGETQTKNNPLKFLATMITIVTITIVTKNVMVACMGAIVVVVGIIVFEKKLKLTEVFSHSFEGIASMLTVDATIALALTLVEINKTTGMTDYVITVLTPLLNGSIFAAIVFAFCGAYVFFAGGFWDGSMIFAPIVVPIAVALGVNPLLSCMALVCAATLGSTTFVAGDAVMITSGAVEIKPYYQMLGTFPYALIGYILTIIGFAITGFIVK</sequence>
<dbReference type="Proteomes" id="UP000016412">
    <property type="component" value="Unassembled WGS sequence"/>
</dbReference>
<feature type="transmembrane region" description="Helical" evidence="6">
    <location>
        <begin position="405"/>
        <end position="431"/>
    </location>
</feature>
<dbReference type="PATRIC" id="fig|1125725.3.peg.2498"/>
<evidence type="ECO:0000256" key="5">
    <source>
        <dbReference type="ARBA" id="ARBA00023136"/>
    </source>
</evidence>
<feature type="transmembrane region" description="Helical" evidence="6">
    <location>
        <begin position="34"/>
        <end position="57"/>
    </location>
</feature>
<evidence type="ECO:0000313" key="10">
    <source>
        <dbReference type="Proteomes" id="UP000016412"/>
    </source>
</evidence>